<reference evidence="2" key="1">
    <citation type="submission" date="2023-12" db="EMBL/GenBank/DDBJ databases">
        <title>Genome assembly of Anisodus tanguticus.</title>
        <authorList>
            <person name="Wang Y.-J."/>
        </authorList>
    </citation>
    <scope>NUCLEOTIDE SEQUENCE</scope>
    <source>
        <strain evidence="2">KB-2021</strain>
        <tissue evidence="2">Leaf</tissue>
    </source>
</reference>
<comment type="caution">
    <text evidence="2">The sequence shown here is derived from an EMBL/GenBank/DDBJ whole genome shotgun (WGS) entry which is preliminary data.</text>
</comment>
<dbReference type="AlphaFoldDB" id="A0AAE1RX64"/>
<evidence type="ECO:0000256" key="1">
    <source>
        <dbReference type="SAM" id="SignalP"/>
    </source>
</evidence>
<feature type="chain" id="PRO_5042037072" evidence="1">
    <location>
        <begin position="24"/>
        <end position="279"/>
    </location>
</feature>
<dbReference type="Proteomes" id="UP001291623">
    <property type="component" value="Unassembled WGS sequence"/>
</dbReference>
<dbReference type="EMBL" id="JAVYJV010000011">
    <property type="protein sequence ID" value="KAK4358611.1"/>
    <property type="molecule type" value="Genomic_DNA"/>
</dbReference>
<name>A0AAE1RX64_9SOLA</name>
<keyword evidence="3" id="KW-1185">Reference proteome</keyword>
<evidence type="ECO:0000313" key="3">
    <source>
        <dbReference type="Proteomes" id="UP001291623"/>
    </source>
</evidence>
<proteinExistence type="predicted"/>
<protein>
    <submittedName>
        <fullName evidence="2">Uncharacterized protein</fullName>
    </submittedName>
</protein>
<evidence type="ECO:0000313" key="2">
    <source>
        <dbReference type="EMBL" id="KAK4358611.1"/>
    </source>
</evidence>
<gene>
    <name evidence="2" type="ORF">RND71_020840</name>
</gene>
<dbReference type="PANTHER" id="PTHR33355">
    <property type="entry name" value="WALL-ASSOCIATED RECEPTOR KINASE CARBOXY-TERMINAL PROTEIN-RELATED"/>
    <property type="match status" value="1"/>
</dbReference>
<organism evidence="2 3">
    <name type="scientific">Anisodus tanguticus</name>
    <dbReference type="NCBI Taxonomy" id="243964"/>
    <lineage>
        <taxon>Eukaryota</taxon>
        <taxon>Viridiplantae</taxon>
        <taxon>Streptophyta</taxon>
        <taxon>Embryophyta</taxon>
        <taxon>Tracheophyta</taxon>
        <taxon>Spermatophyta</taxon>
        <taxon>Magnoliopsida</taxon>
        <taxon>eudicotyledons</taxon>
        <taxon>Gunneridae</taxon>
        <taxon>Pentapetalae</taxon>
        <taxon>asterids</taxon>
        <taxon>lamiids</taxon>
        <taxon>Solanales</taxon>
        <taxon>Solanaceae</taxon>
        <taxon>Solanoideae</taxon>
        <taxon>Hyoscyameae</taxon>
        <taxon>Anisodus</taxon>
    </lineage>
</organism>
<keyword evidence="1" id="KW-0732">Signal</keyword>
<feature type="signal peptide" evidence="1">
    <location>
        <begin position="1"/>
        <end position="23"/>
    </location>
</feature>
<sequence>MEILIKKVHFLVFLIHFINFSFSRTMSQESQSAQRYCGNIKIEEPFVSQNSKKSSFLKDMVLCRSDILYYKTSLGLFQISSIDYKNKLLTISHSSCSSSSNYVSPKDLSSGFPSPPRPNSLLLFNCLNSKNIPALQSCPHLKNEKDSNNLCEEGVTKKEPLSFSCLMVDDVQDLGNEFHPKELNCSHYRRVYKSTSKDGNSVKVELGTRLSWDVDHVPNPCDECRKPHGNCGVGLRCLCHVTECKVEISAGAVKRSSGIMLFSLLFLIVLLDHLEGVLR</sequence>
<accession>A0AAE1RX64</accession>
<dbReference type="PANTHER" id="PTHR33355:SF11">
    <property type="entry name" value="WALL-ASSOCIATED RECEPTOR KINASE GALACTURONAN-BINDING DOMAIN-CONTAINING PROTEIN"/>
    <property type="match status" value="1"/>
</dbReference>